<gene>
    <name evidence="2" type="ORF">A7U60_g7352</name>
</gene>
<dbReference type="InterPro" id="IPR051678">
    <property type="entry name" value="AGP_Transferase"/>
</dbReference>
<dbReference type="PANTHER" id="PTHR21310">
    <property type="entry name" value="AMINOGLYCOSIDE PHOSPHOTRANSFERASE-RELATED-RELATED"/>
    <property type="match status" value="1"/>
</dbReference>
<dbReference type="PANTHER" id="PTHR21310:SF39">
    <property type="entry name" value="AMINOGLYCOSIDE PHOSPHOTRANSFERASE DOMAIN-CONTAINING PROTEIN"/>
    <property type="match status" value="1"/>
</dbReference>
<keyword evidence="3" id="KW-1185">Reference proteome</keyword>
<dbReference type="Gene3D" id="3.90.1200.10">
    <property type="match status" value="1"/>
</dbReference>
<dbReference type="SUPFAM" id="SSF56112">
    <property type="entry name" value="Protein kinase-like (PK-like)"/>
    <property type="match status" value="1"/>
</dbReference>
<feature type="domain" description="Aminoglycoside phosphotransferase" evidence="1">
    <location>
        <begin position="84"/>
        <end position="135"/>
    </location>
</feature>
<protein>
    <recommendedName>
        <fullName evidence="1">Aminoglycoside phosphotransferase domain-containing protein</fullName>
    </recommendedName>
</protein>
<dbReference type="Proteomes" id="UP000757232">
    <property type="component" value="Unassembled WGS sequence"/>
</dbReference>
<dbReference type="AlphaFoldDB" id="A0A9Q5HTL2"/>
<comment type="caution">
    <text evidence="2">The sequence shown here is derived from an EMBL/GenBank/DDBJ whole genome shotgun (WGS) entry which is preliminary data.</text>
</comment>
<dbReference type="InterPro" id="IPR002575">
    <property type="entry name" value="Aminoglycoside_PTrfase"/>
</dbReference>
<dbReference type="EMBL" id="LNZH02000208">
    <property type="protein sequence ID" value="OCB85701.1"/>
    <property type="molecule type" value="Genomic_DNA"/>
</dbReference>
<name>A0A9Q5HTL2_SANBA</name>
<evidence type="ECO:0000313" key="3">
    <source>
        <dbReference type="Proteomes" id="UP000757232"/>
    </source>
</evidence>
<dbReference type="InterPro" id="IPR011009">
    <property type="entry name" value="Kinase-like_dom_sf"/>
</dbReference>
<organism evidence="2 3">
    <name type="scientific">Sanghuangporus baumii</name>
    <name type="common">Phellinus baumii</name>
    <dbReference type="NCBI Taxonomy" id="108892"/>
    <lineage>
        <taxon>Eukaryota</taxon>
        <taxon>Fungi</taxon>
        <taxon>Dikarya</taxon>
        <taxon>Basidiomycota</taxon>
        <taxon>Agaricomycotina</taxon>
        <taxon>Agaricomycetes</taxon>
        <taxon>Hymenochaetales</taxon>
        <taxon>Hymenochaetaceae</taxon>
        <taxon>Sanghuangporus</taxon>
    </lineage>
</organism>
<accession>A0A9Q5HTL2</accession>
<proteinExistence type="predicted"/>
<evidence type="ECO:0000313" key="2">
    <source>
        <dbReference type="EMBL" id="OCB85701.1"/>
    </source>
</evidence>
<dbReference type="OrthoDB" id="8300194at2759"/>
<reference evidence="2" key="1">
    <citation type="submission" date="2016-06" db="EMBL/GenBank/DDBJ databases">
        <title>Draft Genome sequence of the fungus Inonotus baumii.</title>
        <authorList>
            <person name="Zhu H."/>
            <person name="Lin W."/>
        </authorList>
    </citation>
    <scope>NUCLEOTIDE SEQUENCE</scope>
    <source>
        <strain evidence="2">821</strain>
    </source>
</reference>
<sequence length="185" mass="21143">MRLRVVVTLRFYIRELRCLSSRAGPPSFPGPPSNDGTPQRCNGRLFTKDGSGPFGSYREMSRWYQNRLLVMQQFRKEGLDSAPFDDNAPLVFTHMDLHPRNIILGDDGQLWIIDWTVAGWYPSWFEAASMISFVEHRSDIPSSWIAWIPFIAGSCEKPGQLPFIRAISYSLEVLLSNIMNLIDSD</sequence>
<dbReference type="Pfam" id="PF01636">
    <property type="entry name" value="APH"/>
    <property type="match status" value="1"/>
</dbReference>
<evidence type="ECO:0000259" key="1">
    <source>
        <dbReference type="Pfam" id="PF01636"/>
    </source>
</evidence>